<dbReference type="PIRSF" id="PIRSF005739">
    <property type="entry name" value="O-mtase"/>
    <property type="match status" value="1"/>
</dbReference>
<dbReference type="Pfam" id="PF08100">
    <property type="entry name" value="Dimerisation"/>
    <property type="match status" value="1"/>
</dbReference>
<evidence type="ECO:0000256" key="3">
    <source>
        <dbReference type="ARBA" id="ARBA00022691"/>
    </source>
</evidence>
<comment type="caution">
    <text evidence="6">The sequence shown here is derived from an EMBL/GenBank/DDBJ whole genome shotgun (WGS) entry which is preliminary data.</text>
</comment>
<dbReference type="InterPro" id="IPR029063">
    <property type="entry name" value="SAM-dependent_MTases_sf"/>
</dbReference>
<dbReference type="Gene3D" id="3.40.50.150">
    <property type="entry name" value="Vaccinia Virus protein VP39"/>
    <property type="match status" value="1"/>
</dbReference>
<reference evidence="6 7" key="1">
    <citation type="journal article" date="2024" name="IMA Fungus">
        <title>Apiospora arundinis, a panoply of carbohydrate-active enzymes and secondary metabolites.</title>
        <authorList>
            <person name="Sorensen T."/>
            <person name="Petersen C."/>
            <person name="Muurmann A.T."/>
            <person name="Christiansen J.V."/>
            <person name="Brundto M.L."/>
            <person name="Overgaard C.K."/>
            <person name="Boysen A.T."/>
            <person name="Wollenberg R.D."/>
            <person name="Larsen T.O."/>
            <person name="Sorensen J.L."/>
            <person name="Nielsen K.L."/>
            <person name="Sondergaard T.E."/>
        </authorList>
    </citation>
    <scope>NUCLEOTIDE SEQUENCE [LARGE SCALE GENOMIC DNA]</scope>
    <source>
        <strain evidence="6 7">AAU 773</strain>
    </source>
</reference>
<feature type="domain" description="O-methyltransferase C-terminal" evidence="4">
    <location>
        <begin position="173"/>
        <end position="375"/>
    </location>
</feature>
<name>A0ABR2HQA2_9PEZI</name>
<evidence type="ECO:0000259" key="4">
    <source>
        <dbReference type="Pfam" id="PF00891"/>
    </source>
</evidence>
<sequence>MGSVAVENDLIAGAEELLAALKSQQPLTNANRAALLRQVDKLRCGLQGPAEAMNFQGTFNMFTPVMNALVEHRVFDLVPLDGTMGLEELASKIGWEPAVLVRFINVVLIQGILEEPESRVYRHSPSSVAFREDRMRSYYQLGSWSVPSWWKVSDYLKAHAPEDLYNNLKSPFSYWRGAEGKTYYQLLEEDPAFSDVWHKGMAQAAPFNPVLGMFPFRDMRKAVEAEPDRTFVVDVGGGRGNALVDMMKECGGSFGAPMVLQDMKEVLQGDDPVRIEGVQVMPHDFYNEQPAKNAHIYYMRKVMHNYYDDKCRTILRPIVEAMGPTSRLLFGDMILPESAKPGDDALPFCMDLRMLMIGGTERSESQWKALLESVGLAIVKIWRLPGAPHQATIETMLRGN</sequence>
<dbReference type="Pfam" id="PF00891">
    <property type="entry name" value="Methyltransf_2"/>
    <property type="match status" value="1"/>
</dbReference>
<evidence type="ECO:0000313" key="7">
    <source>
        <dbReference type="Proteomes" id="UP001390339"/>
    </source>
</evidence>
<dbReference type="InterPro" id="IPR036388">
    <property type="entry name" value="WH-like_DNA-bd_sf"/>
</dbReference>
<keyword evidence="3" id="KW-0949">S-adenosyl-L-methionine</keyword>
<dbReference type="InterPro" id="IPR016461">
    <property type="entry name" value="COMT-like"/>
</dbReference>
<keyword evidence="2" id="KW-0808">Transferase</keyword>
<evidence type="ECO:0000256" key="1">
    <source>
        <dbReference type="ARBA" id="ARBA00022603"/>
    </source>
</evidence>
<keyword evidence="7" id="KW-1185">Reference proteome</keyword>
<dbReference type="InterPro" id="IPR012967">
    <property type="entry name" value="COMT_dimerisation"/>
</dbReference>
<protein>
    <submittedName>
        <fullName evidence="6">Demethylsterigmatocystin 6-O-methyltransferase</fullName>
    </submittedName>
</protein>
<proteinExistence type="predicted"/>
<dbReference type="PANTHER" id="PTHR43712:SF1">
    <property type="entry name" value="HYPOTHETICAL O-METHYLTRANSFERASE (EUROFUNG)-RELATED"/>
    <property type="match status" value="1"/>
</dbReference>
<gene>
    <name evidence="6" type="ORF">PGQ11_013622</name>
</gene>
<dbReference type="EMBL" id="JAPCWZ010000009">
    <property type="protein sequence ID" value="KAK8851143.1"/>
    <property type="molecule type" value="Genomic_DNA"/>
</dbReference>
<dbReference type="SUPFAM" id="SSF46785">
    <property type="entry name" value="Winged helix' DNA-binding domain"/>
    <property type="match status" value="1"/>
</dbReference>
<dbReference type="PROSITE" id="PS51683">
    <property type="entry name" value="SAM_OMT_II"/>
    <property type="match status" value="1"/>
</dbReference>
<evidence type="ECO:0000259" key="5">
    <source>
        <dbReference type="Pfam" id="PF08100"/>
    </source>
</evidence>
<feature type="domain" description="O-methyltransferase dimerisation" evidence="5">
    <location>
        <begin position="61"/>
        <end position="130"/>
    </location>
</feature>
<dbReference type="Gene3D" id="1.10.10.10">
    <property type="entry name" value="Winged helix-like DNA-binding domain superfamily/Winged helix DNA-binding domain"/>
    <property type="match status" value="1"/>
</dbReference>
<dbReference type="InterPro" id="IPR001077">
    <property type="entry name" value="COMT_C"/>
</dbReference>
<dbReference type="Proteomes" id="UP001390339">
    <property type="component" value="Unassembled WGS sequence"/>
</dbReference>
<dbReference type="SUPFAM" id="SSF53335">
    <property type="entry name" value="S-adenosyl-L-methionine-dependent methyltransferases"/>
    <property type="match status" value="1"/>
</dbReference>
<accession>A0ABR2HQA2</accession>
<dbReference type="PANTHER" id="PTHR43712">
    <property type="entry name" value="PUTATIVE (AFU_ORTHOLOGUE AFUA_4G14580)-RELATED"/>
    <property type="match status" value="1"/>
</dbReference>
<organism evidence="6 7">
    <name type="scientific">Apiospora arundinis</name>
    <dbReference type="NCBI Taxonomy" id="335852"/>
    <lineage>
        <taxon>Eukaryota</taxon>
        <taxon>Fungi</taxon>
        <taxon>Dikarya</taxon>
        <taxon>Ascomycota</taxon>
        <taxon>Pezizomycotina</taxon>
        <taxon>Sordariomycetes</taxon>
        <taxon>Xylariomycetidae</taxon>
        <taxon>Amphisphaeriales</taxon>
        <taxon>Apiosporaceae</taxon>
        <taxon>Apiospora</taxon>
    </lineage>
</organism>
<dbReference type="InterPro" id="IPR036390">
    <property type="entry name" value="WH_DNA-bd_sf"/>
</dbReference>
<evidence type="ECO:0000256" key="2">
    <source>
        <dbReference type="ARBA" id="ARBA00022679"/>
    </source>
</evidence>
<evidence type="ECO:0000313" key="6">
    <source>
        <dbReference type="EMBL" id="KAK8851143.1"/>
    </source>
</evidence>
<keyword evidence="1" id="KW-0489">Methyltransferase</keyword>